<keyword evidence="4" id="KW-1185">Reference proteome</keyword>
<dbReference type="SUPFAM" id="SSF53067">
    <property type="entry name" value="Actin-like ATPase domain"/>
    <property type="match status" value="2"/>
</dbReference>
<organism evidence="3 4">
    <name type="scientific">Futiania mangrovi</name>
    <dbReference type="NCBI Taxonomy" id="2959716"/>
    <lineage>
        <taxon>Bacteria</taxon>
        <taxon>Pseudomonadati</taxon>
        <taxon>Pseudomonadota</taxon>
        <taxon>Alphaproteobacteria</taxon>
        <taxon>Futianiales</taxon>
        <taxon>Futianiaceae</taxon>
        <taxon>Futiania</taxon>
    </lineage>
</organism>
<reference evidence="3" key="1">
    <citation type="submission" date="2022-06" db="EMBL/GenBank/DDBJ databases">
        <title>Isolation and Genomics of Futiania mangrovii gen. nov., sp. nov., a Rare and Metabolically-versatile member in the Class Alphaproteobacteria.</title>
        <authorList>
            <person name="Liu L."/>
            <person name="Huang W.-C."/>
            <person name="Pan J."/>
            <person name="Li J."/>
            <person name="Huang Y."/>
            <person name="Du H."/>
            <person name="Liu Y."/>
            <person name="Li M."/>
        </authorList>
    </citation>
    <scope>NUCLEOTIDE SEQUENCE</scope>
    <source>
        <strain evidence="3">FT118</strain>
    </source>
</reference>
<feature type="compositionally biased region" description="Basic residues" evidence="1">
    <location>
        <begin position="369"/>
        <end position="381"/>
    </location>
</feature>
<dbReference type="PANTHER" id="PTHR30005:SF0">
    <property type="entry name" value="RETROGRADE REGULATION PROTEIN 2"/>
    <property type="match status" value="1"/>
</dbReference>
<accession>A0A9J6PHR6</accession>
<dbReference type="Pfam" id="PF02541">
    <property type="entry name" value="Ppx-GppA"/>
    <property type="match status" value="1"/>
</dbReference>
<dbReference type="RefSeq" id="WP_269331556.1">
    <property type="nucleotide sequence ID" value="NZ_JAMZFT010000001.1"/>
</dbReference>
<dbReference type="Proteomes" id="UP001055804">
    <property type="component" value="Unassembled WGS sequence"/>
</dbReference>
<dbReference type="InterPro" id="IPR050273">
    <property type="entry name" value="GppA/Ppx_hydrolase"/>
</dbReference>
<feature type="compositionally biased region" description="Gly residues" evidence="1">
    <location>
        <begin position="382"/>
        <end position="391"/>
    </location>
</feature>
<feature type="region of interest" description="Disordered" evidence="1">
    <location>
        <begin position="1"/>
        <end position="31"/>
    </location>
</feature>
<evidence type="ECO:0000259" key="2">
    <source>
        <dbReference type="Pfam" id="PF02541"/>
    </source>
</evidence>
<gene>
    <name evidence="3" type="ORF">NJQ99_04280</name>
</gene>
<dbReference type="AlphaFoldDB" id="A0A9J6PHR6"/>
<dbReference type="InterPro" id="IPR003695">
    <property type="entry name" value="Ppx_GppA_N"/>
</dbReference>
<dbReference type="EMBL" id="JAMZFT010000001">
    <property type="protein sequence ID" value="MCP1335618.1"/>
    <property type="molecule type" value="Genomic_DNA"/>
</dbReference>
<dbReference type="GO" id="GO:0016462">
    <property type="term" value="F:pyrophosphatase activity"/>
    <property type="evidence" value="ECO:0007669"/>
    <property type="project" value="TreeGrafter"/>
</dbReference>
<evidence type="ECO:0000256" key="1">
    <source>
        <dbReference type="SAM" id="MobiDB-lite"/>
    </source>
</evidence>
<dbReference type="Gene3D" id="3.30.420.150">
    <property type="entry name" value="Exopolyphosphatase. Domain 2"/>
    <property type="match status" value="1"/>
</dbReference>
<dbReference type="InterPro" id="IPR043129">
    <property type="entry name" value="ATPase_NBD"/>
</dbReference>
<feature type="region of interest" description="Disordered" evidence="1">
    <location>
        <begin position="362"/>
        <end position="391"/>
    </location>
</feature>
<dbReference type="CDD" id="cd24054">
    <property type="entry name" value="ASKHA_NBD_AaPPX-GppA_MtPPX2-like"/>
    <property type="match status" value="1"/>
</dbReference>
<evidence type="ECO:0000313" key="4">
    <source>
        <dbReference type="Proteomes" id="UP001055804"/>
    </source>
</evidence>
<evidence type="ECO:0000313" key="3">
    <source>
        <dbReference type="EMBL" id="MCP1335618.1"/>
    </source>
</evidence>
<proteinExistence type="predicted"/>
<dbReference type="PANTHER" id="PTHR30005">
    <property type="entry name" value="EXOPOLYPHOSPHATASE"/>
    <property type="match status" value="1"/>
</dbReference>
<sequence length="391" mass="42492">MDRTGATPRDAANGGVAAGEPYGKRKGRGQGRRGRWEHVFAALDLGTNNCRLLVARPEGETFRVIDAFSRIVRLGEGLAATGRLSEAAMDRAVEALAICADKMARQGVTRGRAIATEACRLAGNGPDFADRVRRETGLELDIITNAEEARLAVTGCAALLDRACERALVFDIGGGSTELIWLDLAGRRTPDGREPRFWQPRILDWVSLPCGVVTLSEQFGGIDVSPDGYVSMVGHVSALLEPFRQRCAEMEGGEDRQMHLLGTSGTVTTLAGMHLRLPRYQRHRVDGLWMSDADLARVTGRLVKLPPALRVAEPCIGEDRADLVIAGCAILDALREAWPAPRLRVADRGLREGMLYALMRKADREGGRRRSRRGRSRRRGGKGGGIPPSDA</sequence>
<name>A0A9J6PHR6_9PROT</name>
<comment type="caution">
    <text evidence="3">The sequence shown here is derived from an EMBL/GenBank/DDBJ whole genome shotgun (WGS) entry which is preliminary data.</text>
</comment>
<protein>
    <submittedName>
        <fullName evidence="3">Ppx/GppA family phosphatase</fullName>
    </submittedName>
</protein>
<dbReference type="Gene3D" id="3.30.420.40">
    <property type="match status" value="1"/>
</dbReference>
<feature type="domain" description="Ppx/GppA phosphatase N-terminal" evidence="2">
    <location>
        <begin position="54"/>
        <end position="361"/>
    </location>
</feature>